<evidence type="ECO:0000256" key="7">
    <source>
        <dbReference type="ARBA" id="ARBA00022801"/>
    </source>
</evidence>
<protein>
    <recommendedName>
        <fullName evidence="2">ribonuclease H</fullName>
        <ecNumber evidence="2">3.1.26.4</ecNumber>
    </recommendedName>
</protein>
<evidence type="ECO:0000256" key="1">
    <source>
        <dbReference type="ARBA" id="ARBA00010879"/>
    </source>
</evidence>
<keyword evidence="5" id="KW-0540">Nuclease</keyword>
<dbReference type="EC" id="3.1.26.4" evidence="2"/>
<dbReference type="PANTHER" id="PTHR37984:SF13">
    <property type="entry name" value="RIBONUCLEASE H"/>
    <property type="match status" value="1"/>
</dbReference>
<proteinExistence type="inferred from homology"/>
<dbReference type="InterPro" id="IPR050951">
    <property type="entry name" value="Retrovirus_Pol_polyprotein"/>
</dbReference>
<feature type="domain" description="Reverse transcriptase" evidence="9">
    <location>
        <begin position="1"/>
        <end position="155"/>
    </location>
</feature>
<organism evidence="10 11">
    <name type="scientific">Scophthalmus maximus</name>
    <name type="common">Turbot</name>
    <name type="synonym">Psetta maxima</name>
    <dbReference type="NCBI Taxonomy" id="52904"/>
    <lineage>
        <taxon>Eukaryota</taxon>
        <taxon>Metazoa</taxon>
        <taxon>Chordata</taxon>
        <taxon>Craniata</taxon>
        <taxon>Vertebrata</taxon>
        <taxon>Euteleostomi</taxon>
        <taxon>Actinopterygii</taxon>
        <taxon>Neopterygii</taxon>
        <taxon>Teleostei</taxon>
        <taxon>Neoteleostei</taxon>
        <taxon>Acanthomorphata</taxon>
        <taxon>Carangaria</taxon>
        <taxon>Pleuronectiformes</taxon>
        <taxon>Pleuronectoidei</taxon>
        <taxon>Scophthalmidae</taxon>
        <taxon>Scophthalmus</taxon>
    </lineage>
</organism>
<evidence type="ECO:0000256" key="8">
    <source>
        <dbReference type="ARBA" id="ARBA00022918"/>
    </source>
</evidence>
<dbReference type="InterPro" id="IPR043502">
    <property type="entry name" value="DNA/RNA_pol_sf"/>
</dbReference>
<dbReference type="FunFam" id="3.30.70.270:FF:000063">
    <property type="entry name" value="Zinc knuckle domaincontaining protein"/>
    <property type="match status" value="1"/>
</dbReference>
<dbReference type="PROSITE" id="PS50878">
    <property type="entry name" value="RT_POL"/>
    <property type="match status" value="1"/>
</dbReference>
<evidence type="ECO:0000256" key="2">
    <source>
        <dbReference type="ARBA" id="ARBA00012180"/>
    </source>
</evidence>
<dbReference type="PANTHER" id="PTHR37984">
    <property type="entry name" value="PROTEIN CBG26694"/>
    <property type="match status" value="1"/>
</dbReference>
<dbReference type="SUPFAM" id="SSF56672">
    <property type="entry name" value="DNA/RNA polymerases"/>
    <property type="match status" value="1"/>
</dbReference>
<evidence type="ECO:0000256" key="6">
    <source>
        <dbReference type="ARBA" id="ARBA00022759"/>
    </source>
</evidence>
<accession>A0A8D3CV69</accession>
<keyword evidence="4" id="KW-0548">Nucleotidyltransferase</keyword>
<comment type="similarity">
    <text evidence="1">Belongs to the beta type-B retroviral polymerase family. HERV class-II K(HML-2) pol subfamily.</text>
</comment>
<dbReference type="CDD" id="cd01647">
    <property type="entry name" value="RT_LTR"/>
    <property type="match status" value="1"/>
</dbReference>
<dbReference type="GO" id="GO:0003964">
    <property type="term" value="F:RNA-directed DNA polymerase activity"/>
    <property type="evidence" value="ECO:0007669"/>
    <property type="project" value="UniProtKB-KW"/>
</dbReference>
<evidence type="ECO:0000313" key="10">
    <source>
        <dbReference type="Ensembl" id="ENSSMAP00000051177.1"/>
    </source>
</evidence>
<dbReference type="CDD" id="cd09274">
    <property type="entry name" value="RNase_HI_RT_Ty3"/>
    <property type="match status" value="1"/>
</dbReference>
<evidence type="ECO:0000256" key="3">
    <source>
        <dbReference type="ARBA" id="ARBA00022679"/>
    </source>
</evidence>
<dbReference type="Pfam" id="PF00078">
    <property type="entry name" value="RVT_1"/>
    <property type="match status" value="1"/>
</dbReference>
<dbReference type="InterPro" id="IPR041373">
    <property type="entry name" value="RT_RNaseH"/>
</dbReference>
<reference evidence="10" key="2">
    <citation type="submission" date="2025-08" db="UniProtKB">
        <authorList>
            <consortium name="Ensembl"/>
        </authorList>
    </citation>
    <scope>IDENTIFICATION</scope>
</reference>
<dbReference type="Gene3D" id="3.30.70.270">
    <property type="match status" value="2"/>
</dbReference>
<dbReference type="Proteomes" id="UP000694558">
    <property type="component" value="Chromosome 11"/>
</dbReference>
<dbReference type="InterPro" id="IPR000477">
    <property type="entry name" value="RT_dom"/>
</dbReference>
<dbReference type="Ensembl" id="ENSSMAT00000083102.1">
    <property type="protein sequence ID" value="ENSSMAP00000051177.1"/>
    <property type="gene ID" value="ENSSMAG00000035530.1"/>
</dbReference>
<dbReference type="GeneTree" id="ENSGT01140000282569"/>
<dbReference type="Pfam" id="PF17917">
    <property type="entry name" value="RT_RNaseH"/>
    <property type="match status" value="1"/>
</dbReference>
<dbReference type="FunFam" id="3.10.20.370:FF:000001">
    <property type="entry name" value="Retrovirus-related Pol polyprotein from transposon 17.6-like protein"/>
    <property type="match status" value="1"/>
</dbReference>
<keyword evidence="8" id="KW-0695">RNA-directed DNA polymerase</keyword>
<reference evidence="10" key="1">
    <citation type="submission" date="2023-05" db="EMBL/GenBank/DDBJ databases">
        <title>High-quality long-read genome of Scophthalmus maximus.</title>
        <authorList>
            <person name="Lien S."/>
            <person name="Martinez P."/>
        </authorList>
    </citation>
    <scope>NUCLEOTIDE SEQUENCE [LARGE SCALE GENOMIC DNA]</scope>
</reference>
<dbReference type="AlphaFoldDB" id="A0A8D3CV69"/>
<dbReference type="InterPro" id="IPR043128">
    <property type="entry name" value="Rev_trsase/Diguanyl_cyclase"/>
</dbReference>
<keyword evidence="6" id="KW-0255">Endonuclease</keyword>
<dbReference type="GO" id="GO:0004523">
    <property type="term" value="F:RNA-DNA hybrid ribonuclease activity"/>
    <property type="evidence" value="ECO:0007669"/>
    <property type="project" value="UniProtKB-EC"/>
</dbReference>
<keyword evidence="3" id="KW-0808">Transferase</keyword>
<evidence type="ECO:0000313" key="11">
    <source>
        <dbReference type="Proteomes" id="UP000694558"/>
    </source>
</evidence>
<sequence>MTSQGYADYKLTVNQISKLEPYPIPRIEDLFAILSGGQKFTKLDLSHAYHQIPLDEEAKKYVTINTCKGLFTYRVLPFGISSCPAIFQRTMEGLLQGIPRVAIFLDDILLTGKDDKEHLQTLTMVLKWLQEAGLRLKRTKCVFMSEEVIFLGHKVDATGLHPVHEKVKMIKEAPSPSNVAKLKAYLGLLNYYKKFLPNLSTVLAAVHELLQKDTKWQWGDAQQASFKKSKELMQSAQVLVHNDPEKDIVLPCDASPYGVGAVLSHHMPDGTERPIGFTSRTLNTAEKNYSQLDKEGLAVMFGIQRFHKYIYGRKFTIVTDHKPLLSLFNEMKAVPQMASPRIQRWAVTLRADEYTTVYKKGKHHSNAGALSRLPLPDTPEVETSEERVLMLESSDITLVTADQFF</sequence>
<evidence type="ECO:0000259" key="9">
    <source>
        <dbReference type="PROSITE" id="PS50878"/>
    </source>
</evidence>
<keyword evidence="7" id="KW-0378">Hydrolase</keyword>
<evidence type="ECO:0000256" key="5">
    <source>
        <dbReference type="ARBA" id="ARBA00022722"/>
    </source>
</evidence>
<name>A0A8D3CV69_SCOMX</name>
<evidence type="ECO:0000256" key="4">
    <source>
        <dbReference type="ARBA" id="ARBA00022695"/>
    </source>
</evidence>
<dbReference type="Gene3D" id="3.10.20.370">
    <property type="match status" value="1"/>
</dbReference>